<dbReference type="SUPFAM" id="SSF54373">
    <property type="entry name" value="FAD-linked reductases, C-terminal domain"/>
    <property type="match status" value="1"/>
</dbReference>
<evidence type="ECO:0000313" key="12">
    <source>
        <dbReference type="Proteomes" id="UP001634747"/>
    </source>
</evidence>
<evidence type="ECO:0000256" key="1">
    <source>
        <dbReference type="ARBA" id="ARBA00001974"/>
    </source>
</evidence>
<feature type="signal peptide" evidence="9">
    <location>
        <begin position="1"/>
        <end position="24"/>
    </location>
</feature>
<dbReference type="Proteomes" id="UP001634747">
    <property type="component" value="Unassembled WGS sequence"/>
</dbReference>
<evidence type="ECO:0000313" key="11">
    <source>
        <dbReference type="EMBL" id="MFN2974734.1"/>
    </source>
</evidence>
<dbReference type="PANTHER" id="PTHR10742:SF410">
    <property type="entry name" value="LYSINE-SPECIFIC HISTONE DEMETHYLASE 2"/>
    <property type="match status" value="1"/>
</dbReference>
<evidence type="ECO:0000256" key="5">
    <source>
        <dbReference type="ARBA" id="ARBA00017871"/>
    </source>
</evidence>
<evidence type="ECO:0000256" key="4">
    <source>
        <dbReference type="ARBA" id="ARBA00012535"/>
    </source>
</evidence>
<evidence type="ECO:0000256" key="8">
    <source>
        <dbReference type="ARBA" id="ARBA00047321"/>
    </source>
</evidence>
<dbReference type="InterPro" id="IPR002937">
    <property type="entry name" value="Amino_oxidase"/>
</dbReference>
<reference evidence="11 12" key="1">
    <citation type="submission" date="2024-12" db="EMBL/GenBank/DDBJ databases">
        <authorList>
            <person name="Lee Y."/>
        </authorList>
    </citation>
    <scope>NUCLEOTIDE SEQUENCE [LARGE SCALE GENOMIC DNA]</scope>
    <source>
        <strain evidence="11 12">03SUJ4</strain>
    </source>
</reference>
<evidence type="ECO:0000259" key="10">
    <source>
        <dbReference type="Pfam" id="PF01593"/>
    </source>
</evidence>
<dbReference type="InterPro" id="IPR036188">
    <property type="entry name" value="FAD/NAD-bd_sf"/>
</dbReference>
<comment type="caution">
    <text evidence="11">The sequence shown here is derived from an EMBL/GenBank/DDBJ whole genome shotgun (WGS) entry which is preliminary data.</text>
</comment>
<name>A0ABW9KG80_9BACT</name>
<organism evidence="11 12">
    <name type="scientific">Terriglobus aquaticus</name>
    <dbReference type="NCBI Taxonomy" id="940139"/>
    <lineage>
        <taxon>Bacteria</taxon>
        <taxon>Pseudomonadati</taxon>
        <taxon>Acidobacteriota</taxon>
        <taxon>Terriglobia</taxon>
        <taxon>Terriglobales</taxon>
        <taxon>Acidobacteriaceae</taxon>
        <taxon>Terriglobus</taxon>
    </lineage>
</organism>
<keyword evidence="12" id="KW-1185">Reference proteome</keyword>
<dbReference type="PRINTS" id="PR00757">
    <property type="entry name" value="AMINEOXDASEF"/>
</dbReference>
<dbReference type="EMBL" id="JBJYXY010000001">
    <property type="protein sequence ID" value="MFN2974734.1"/>
    <property type="molecule type" value="Genomic_DNA"/>
</dbReference>
<keyword evidence="9" id="KW-0732">Signal</keyword>
<evidence type="ECO:0000256" key="3">
    <source>
        <dbReference type="ARBA" id="ARBA00005833"/>
    </source>
</evidence>
<dbReference type="EC" id="1.13.12.3" evidence="4"/>
<evidence type="ECO:0000256" key="6">
    <source>
        <dbReference type="ARBA" id="ARBA00023002"/>
    </source>
</evidence>
<comment type="cofactor">
    <cofactor evidence="1">
        <name>FAD</name>
        <dbReference type="ChEBI" id="CHEBI:57692"/>
    </cofactor>
</comment>
<dbReference type="PANTHER" id="PTHR10742">
    <property type="entry name" value="FLAVIN MONOAMINE OXIDASE"/>
    <property type="match status" value="1"/>
</dbReference>
<feature type="domain" description="Amine oxidase" evidence="10">
    <location>
        <begin position="14"/>
        <end position="450"/>
    </location>
</feature>
<dbReference type="RefSeq" id="WP_263413710.1">
    <property type="nucleotide sequence ID" value="NZ_BAABBH010000001.1"/>
</dbReference>
<proteinExistence type="inferred from homology"/>
<feature type="chain" id="PRO_5045970920" description="Tryptophan 2-monooxygenase" evidence="9">
    <location>
        <begin position="25"/>
        <end position="452"/>
    </location>
</feature>
<dbReference type="InterPro" id="IPR001613">
    <property type="entry name" value="Flavin_amine_oxidase"/>
</dbReference>
<dbReference type="SUPFAM" id="SSF51905">
    <property type="entry name" value="FAD/NAD(P)-binding domain"/>
    <property type="match status" value="1"/>
</dbReference>
<comment type="pathway">
    <text evidence="2">Plant hormone metabolism; auxin biosynthesis.</text>
</comment>
<sequence length="452" mass="48854">MSAAKSVLVIGAGMAGLTAARALAEAGCAVTVLEAADVVGGRVRTHRTDDGYAVEVGAEFVHGRPPELIAMVEELGLELVERDGAMLLFHKDGQLQDAYASEDDDSDASNAPDAFDVMEQARAWSEAHPDRDESFVDWLAELDLPEQSRVTATAYAEGFNAADAHELSVKSMAVQQAAEDEVGGDVGLHVRGGYAQVAERLAAKVREAGGTIRLRAHVSALQWKPGEVTAELVDEECVRADAAVVTLPLGILQSGTVPIVPEPDMVLPHARRMRMGHVCRISLVFKRRWWAELEHERAEELKKLSFLISADRDKGSALHPMFPVFWTTEPEEGAVLTAWTGGPHAEAFAALDEHAIAHLACSQLAKIFGLEREAVLSELRSHHLHDWTRDPLFCGAYSWVPVGSVDASAKMCEPVEGTLYFAGEHTDVTGHWGTVHGAMRSGLRAAQQVLEG</sequence>
<evidence type="ECO:0000256" key="7">
    <source>
        <dbReference type="ARBA" id="ARBA00023070"/>
    </source>
</evidence>
<comment type="similarity">
    <text evidence="3">Belongs to the tryptophan 2-monooxygenase family.</text>
</comment>
<protein>
    <recommendedName>
        <fullName evidence="5">Tryptophan 2-monooxygenase</fullName>
        <ecNumber evidence="4">1.13.12.3</ecNumber>
    </recommendedName>
</protein>
<keyword evidence="6" id="KW-0560">Oxidoreductase</keyword>
<comment type="catalytic activity">
    <reaction evidence="8">
        <text>L-tryptophan + O2 = indole-3-acetamide + CO2 + H2O</text>
        <dbReference type="Rhea" id="RHEA:16165"/>
        <dbReference type="ChEBI" id="CHEBI:15377"/>
        <dbReference type="ChEBI" id="CHEBI:15379"/>
        <dbReference type="ChEBI" id="CHEBI:16031"/>
        <dbReference type="ChEBI" id="CHEBI:16526"/>
        <dbReference type="ChEBI" id="CHEBI:57912"/>
        <dbReference type="EC" id="1.13.12.3"/>
    </reaction>
</comment>
<evidence type="ECO:0000256" key="2">
    <source>
        <dbReference type="ARBA" id="ARBA00004814"/>
    </source>
</evidence>
<dbReference type="Pfam" id="PF01593">
    <property type="entry name" value="Amino_oxidase"/>
    <property type="match status" value="1"/>
</dbReference>
<evidence type="ECO:0000256" key="9">
    <source>
        <dbReference type="SAM" id="SignalP"/>
    </source>
</evidence>
<gene>
    <name evidence="11" type="ORF">ACK2TP_03080</name>
</gene>
<keyword evidence="7" id="KW-0073">Auxin biosynthesis</keyword>
<dbReference type="InterPro" id="IPR050281">
    <property type="entry name" value="Flavin_monoamine_oxidase"/>
</dbReference>
<accession>A0ABW9KG80</accession>
<dbReference type="Gene3D" id="3.50.50.60">
    <property type="entry name" value="FAD/NAD(P)-binding domain"/>
    <property type="match status" value="1"/>
</dbReference>